<dbReference type="EMBL" id="JX962719">
    <property type="protein sequence ID" value="AGC01638.1"/>
    <property type="molecule type" value="Genomic_DNA"/>
</dbReference>
<reference evidence="2 3" key="1">
    <citation type="journal article" date="2012" name="Genome Biol. Evol.">
        <title>Related Giant Viruses in Distant Locations and Different Habitats: Acanthamoeba polyphaga moumouvirus Represents a Third Lineage of the Mimiviridae That Is Close to the Megavirus Lineage.</title>
        <authorList>
            <person name="Yoosuf N."/>
            <person name="Yutin N."/>
            <person name="Colson P."/>
            <person name="Shabalina S.A."/>
            <person name="Pagnier I."/>
            <person name="Robert C."/>
            <person name="Azza S."/>
            <person name="Klose T."/>
            <person name="Wong J."/>
            <person name="Rossmann M.G."/>
            <person name="La Scola B."/>
            <person name="Raoult D."/>
            <person name="Koonin E.V."/>
        </authorList>
    </citation>
    <scope>NUCLEOTIDE SEQUENCE [LARGE SCALE GENOMIC DNA]</scope>
    <source>
        <strain evidence="2 3">M10A</strain>
    </source>
</reference>
<name>L7RCF2_9VIRU</name>
<keyword evidence="1" id="KW-0812">Transmembrane</keyword>
<dbReference type="RefSeq" id="YP_007354074.1">
    <property type="nucleotide sequence ID" value="NC_020104.1"/>
</dbReference>
<proteinExistence type="predicted"/>
<evidence type="ECO:0000313" key="2">
    <source>
        <dbReference type="EMBL" id="AGC01638.1"/>
    </source>
</evidence>
<gene>
    <name evidence="2" type="ORF">Moumou_00092</name>
</gene>
<feature type="transmembrane region" description="Helical" evidence="1">
    <location>
        <begin position="154"/>
        <end position="173"/>
    </location>
</feature>
<evidence type="ECO:0000256" key="1">
    <source>
        <dbReference type="SAM" id="Phobius"/>
    </source>
</evidence>
<feature type="transmembrane region" description="Helical" evidence="1">
    <location>
        <begin position="97"/>
        <end position="122"/>
    </location>
</feature>
<accession>L7RCF2</accession>
<feature type="transmembrane region" description="Helical" evidence="1">
    <location>
        <begin position="16"/>
        <end position="37"/>
    </location>
</feature>
<dbReference type="Proteomes" id="UP000201640">
    <property type="component" value="Segment"/>
</dbReference>
<protein>
    <submittedName>
        <fullName evidence="2">Uncharacterized protein</fullName>
    </submittedName>
</protein>
<dbReference type="GeneID" id="14446006"/>
<keyword evidence="1" id="KW-1133">Transmembrane helix</keyword>
<feature type="transmembrane region" description="Helical" evidence="1">
    <location>
        <begin position="129"/>
        <end position="148"/>
    </location>
</feature>
<dbReference type="KEGG" id="vg:14446006"/>
<keyword evidence="3" id="KW-1185">Reference proteome</keyword>
<evidence type="ECO:0000313" key="3">
    <source>
        <dbReference type="Proteomes" id="UP000201640"/>
    </source>
</evidence>
<sequence length="223" mass="26126">MENITYILNDLLNYNTFYVIPIISVAVIFNFILFYGLGKSYRNENIFGSLKIYDSSQELLSEIVTTANNSFRRSSTFHLFFVLILFLLTVYVKLYDYLIVCLLCLIIFRWAHVFTCWTYIFCNSSGIHILAFILSFVTSMFTFIFILFDKNMDPINYIYTIIIIIGLVAPYLYASPLYFVSMEDDYIIVKMIYIGIDLNHNLFGVESCKIEINIVNYIPHMIN</sequence>
<feature type="transmembrane region" description="Helical" evidence="1">
    <location>
        <begin position="75"/>
        <end position="91"/>
    </location>
</feature>
<keyword evidence="1" id="KW-0472">Membrane</keyword>
<organism evidence="2 3">
    <name type="scientific">Acanthamoeba polyphaga moumouvirus</name>
    <dbReference type="NCBI Taxonomy" id="1269028"/>
    <lineage>
        <taxon>Viruses</taxon>
        <taxon>Varidnaviria</taxon>
        <taxon>Bamfordvirae</taxon>
        <taxon>Nucleocytoviricota</taxon>
        <taxon>Megaviricetes</taxon>
        <taxon>Imitervirales</taxon>
        <taxon>Mimiviridae</taxon>
        <taxon>Megamimivirinae</taxon>
        <taxon>Moumouvirus</taxon>
    </lineage>
</organism>